<organism evidence="1 2">
    <name type="scientific">Roseburia intestinalis L1-82</name>
    <dbReference type="NCBI Taxonomy" id="536231"/>
    <lineage>
        <taxon>Bacteria</taxon>
        <taxon>Bacillati</taxon>
        <taxon>Bacillota</taxon>
        <taxon>Clostridia</taxon>
        <taxon>Lachnospirales</taxon>
        <taxon>Lachnospiraceae</taxon>
        <taxon>Roseburia</taxon>
    </lineage>
</organism>
<reference evidence="1 2" key="1">
    <citation type="submission" date="2009-08" db="EMBL/GenBank/DDBJ databases">
        <authorList>
            <person name="Weinstock G."/>
            <person name="Sodergren E."/>
            <person name="Clifton S."/>
            <person name="Fulton L."/>
            <person name="Fulton B."/>
            <person name="Courtney L."/>
            <person name="Fronick C."/>
            <person name="Harrison M."/>
            <person name="Strong C."/>
            <person name="Farmer C."/>
            <person name="Delahaunty K."/>
            <person name="Markovic C."/>
            <person name="Hall O."/>
            <person name="Minx P."/>
            <person name="Tomlinson C."/>
            <person name="Mitreva M."/>
            <person name="Nelson J."/>
            <person name="Hou S."/>
            <person name="Wollam A."/>
            <person name="Pepin K.H."/>
            <person name="Johnson M."/>
            <person name="Bhonagiri V."/>
            <person name="Nash W.E."/>
            <person name="Warren W."/>
            <person name="Chinwalla A."/>
            <person name="Mardis E.R."/>
            <person name="Wilson R.K."/>
        </authorList>
    </citation>
    <scope>NUCLEOTIDE SEQUENCE [LARGE SCALE GENOMIC DNA]</scope>
    <source>
        <strain evidence="1 2">L1-82</strain>
    </source>
</reference>
<dbReference type="HOGENOM" id="CLU_3301704_0_0_9"/>
<feature type="non-terminal residue" evidence="1">
    <location>
        <position position="40"/>
    </location>
</feature>
<dbReference type="Proteomes" id="UP000004828">
    <property type="component" value="Unassembled WGS sequence"/>
</dbReference>
<proteinExistence type="predicted"/>
<evidence type="ECO:0000313" key="2">
    <source>
        <dbReference type="Proteomes" id="UP000004828"/>
    </source>
</evidence>
<evidence type="ECO:0000313" key="1">
    <source>
        <dbReference type="EMBL" id="EEU98758.1"/>
    </source>
</evidence>
<protein>
    <submittedName>
        <fullName evidence="1">Uncharacterized protein</fullName>
    </submittedName>
</protein>
<sequence length="40" mass="4233">MHTDCTNARVNGESSYVFVCAVPDGGVLYFARGKKGPDGI</sequence>
<name>C7GHE6_9FIRM</name>
<dbReference type="AlphaFoldDB" id="C7GHE6"/>
<gene>
    <name evidence="1" type="ORF">ROSINTL182_09368</name>
</gene>
<comment type="caution">
    <text evidence="1">The sequence shown here is derived from an EMBL/GenBank/DDBJ whole genome shotgun (WGS) entry which is preliminary data.</text>
</comment>
<dbReference type="EMBL" id="ABYJ02000288">
    <property type="protein sequence ID" value="EEU98758.1"/>
    <property type="molecule type" value="Genomic_DNA"/>
</dbReference>
<accession>C7GHE6</accession>